<accession>A0A4Y9SYU6</accession>
<dbReference type="PANTHER" id="PTHR21716">
    <property type="entry name" value="TRANSMEMBRANE PROTEIN"/>
    <property type="match status" value="1"/>
</dbReference>
<dbReference type="GO" id="GO:0005886">
    <property type="term" value="C:plasma membrane"/>
    <property type="evidence" value="ECO:0007669"/>
    <property type="project" value="UniProtKB-SubCell"/>
</dbReference>
<feature type="transmembrane region" description="Helical" evidence="8">
    <location>
        <begin position="32"/>
        <end position="52"/>
    </location>
</feature>
<feature type="transmembrane region" description="Helical" evidence="8">
    <location>
        <begin position="64"/>
        <end position="85"/>
    </location>
</feature>
<keyword evidence="6 8" id="KW-1133">Transmembrane helix</keyword>
<dbReference type="OrthoDB" id="117535at2"/>
<keyword evidence="5 8" id="KW-0812">Transmembrane</keyword>
<proteinExistence type="inferred from homology"/>
<keyword evidence="10" id="KW-1185">Reference proteome</keyword>
<evidence type="ECO:0000256" key="6">
    <source>
        <dbReference type="ARBA" id="ARBA00022989"/>
    </source>
</evidence>
<feature type="transmembrane region" description="Helical" evidence="8">
    <location>
        <begin position="257"/>
        <end position="281"/>
    </location>
</feature>
<feature type="transmembrane region" description="Helical" evidence="8">
    <location>
        <begin position="151"/>
        <end position="172"/>
    </location>
</feature>
<dbReference type="EMBL" id="SPUM01000074">
    <property type="protein sequence ID" value="TFW31927.1"/>
    <property type="molecule type" value="Genomic_DNA"/>
</dbReference>
<dbReference type="InterPro" id="IPR002549">
    <property type="entry name" value="AI-2E-like"/>
</dbReference>
<gene>
    <name evidence="9" type="ORF">E4O92_11720</name>
</gene>
<evidence type="ECO:0000256" key="3">
    <source>
        <dbReference type="ARBA" id="ARBA00022448"/>
    </source>
</evidence>
<feature type="transmembrane region" description="Helical" evidence="8">
    <location>
        <begin position="317"/>
        <end position="336"/>
    </location>
</feature>
<evidence type="ECO:0000313" key="10">
    <source>
        <dbReference type="Proteomes" id="UP000297258"/>
    </source>
</evidence>
<name>A0A4Y9SYU6_9BURK</name>
<sequence length="354" mass="38265">MFGLDMRAVRAIWTAIVMLGGLYCVYRMRTTLLVVLFAVFFSYLIYPLFELISRRVGPRVSRTVILLGVFVVILGLIVLLVFLFGSTFADQAAGLAQELPRLLEPGTLAKRLPLPHLLEPFRERLAGSLREALASGLSQALPAAQRLGASLVHAAGNMIYVVVVPIFSFLMIRAAPAVEAWLAAASRSDKLALWVSVAHDLNYLLSRYVRALGLLSLAALIAYSSVLSLLGAPFALLLAGVAALLEVIPVFGPLTAAVAILTVAAFSGYEHIWWLLMFLVAYRLVQDYMFSPYLMSEGVDVPAILVVFGILAGDELAGVAGIFLSVPTIAAIRIVARRLRTQRAAARSAAQSEP</sequence>
<organism evidence="9 10">
    <name type="scientific">Massilia horti</name>
    <dbReference type="NCBI Taxonomy" id="2562153"/>
    <lineage>
        <taxon>Bacteria</taxon>
        <taxon>Pseudomonadati</taxon>
        <taxon>Pseudomonadota</taxon>
        <taxon>Betaproteobacteria</taxon>
        <taxon>Burkholderiales</taxon>
        <taxon>Oxalobacteraceae</taxon>
        <taxon>Telluria group</taxon>
        <taxon>Massilia</taxon>
    </lineage>
</organism>
<protein>
    <submittedName>
        <fullName evidence="9">AI-2E family transporter</fullName>
    </submittedName>
</protein>
<comment type="caution">
    <text evidence="9">The sequence shown here is derived from an EMBL/GenBank/DDBJ whole genome shotgun (WGS) entry which is preliminary data.</text>
</comment>
<keyword evidence="7 8" id="KW-0472">Membrane</keyword>
<keyword evidence="3" id="KW-0813">Transport</keyword>
<comment type="subcellular location">
    <subcellularLocation>
        <location evidence="1">Cell membrane</location>
        <topology evidence="1">Multi-pass membrane protein</topology>
    </subcellularLocation>
</comment>
<evidence type="ECO:0000256" key="2">
    <source>
        <dbReference type="ARBA" id="ARBA00009773"/>
    </source>
</evidence>
<keyword evidence="4" id="KW-1003">Cell membrane</keyword>
<dbReference type="Proteomes" id="UP000297258">
    <property type="component" value="Unassembled WGS sequence"/>
</dbReference>
<dbReference type="AlphaFoldDB" id="A0A4Y9SYU6"/>
<dbReference type="GO" id="GO:0055085">
    <property type="term" value="P:transmembrane transport"/>
    <property type="evidence" value="ECO:0007669"/>
    <property type="project" value="TreeGrafter"/>
</dbReference>
<dbReference type="Pfam" id="PF01594">
    <property type="entry name" value="AI-2E_transport"/>
    <property type="match status" value="1"/>
</dbReference>
<comment type="similarity">
    <text evidence="2">Belongs to the autoinducer-2 exporter (AI-2E) (TC 2.A.86) family.</text>
</comment>
<feature type="transmembrane region" description="Helical" evidence="8">
    <location>
        <begin position="212"/>
        <end position="245"/>
    </location>
</feature>
<dbReference type="RefSeq" id="WP_135189955.1">
    <property type="nucleotide sequence ID" value="NZ_SPUM01000074.1"/>
</dbReference>
<evidence type="ECO:0000256" key="8">
    <source>
        <dbReference type="SAM" id="Phobius"/>
    </source>
</evidence>
<reference evidence="9 10" key="1">
    <citation type="submission" date="2019-03" db="EMBL/GenBank/DDBJ databases">
        <title>Draft genome of Massilia hortus sp. nov., a novel bacterial species of the Oxalobacteraceae family.</title>
        <authorList>
            <person name="Peta V."/>
            <person name="Raths R."/>
            <person name="Bucking H."/>
        </authorList>
    </citation>
    <scope>NUCLEOTIDE SEQUENCE [LARGE SCALE GENOMIC DNA]</scope>
    <source>
        <strain evidence="9 10">ONC3</strain>
    </source>
</reference>
<evidence type="ECO:0000313" key="9">
    <source>
        <dbReference type="EMBL" id="TFW31927.1"/>
    </source>
</evidence>
<feature type="transmembrane region" description="Helical" evidence="8">
    <location>
        <begin position="293"/>
        <end position="311"/>
    </location>
</feature>
<evidence type="ECO:0000256" key="5">
    <source>
        <dbReference type="ARBA" id="ARBA00022692"/>
    </source>
</evidence>
<feature type="transmembrane region" description="Helical" evidence="8">
    <location>
        <begin position="7"/>
        <end position="26"/>
    </location>
</feature>
<evidence type="ECO:0000256" key="7">
    <source>
        <dbReference type="ARBA" id="ARBA00023136"/>
    </source>
</evidence>
<dbReference type="PANTHER" id="PTHR21716:SF53">
    <property type="entry name" value="PERMEASE PERM-RELATED"/>
    <property type="match status" value="1"/>
</dbReference>
<evidence type="ECO:0000256" key="1">
    <source>
        <dbReference type="ARBA" id="ARBA00004651"/>
    </source>
</evidence>
<evidence type="ECO:0000256" key="4">
    <source>
        <dbReference type="ARBA" id="ARBA00022475"/>
    </source>
</evidence>